<proteinExistence type="predicted"/>
<reference evidence="1" key="1">
    <citation type="submission" date="2019-11" db="EMBL/GenBank/DDBJ databases">
        <title>Nori genome reveals adaptations in red seaweeds to the harsh intertidal environment.</title>
        <authorList>
            <person name="Wang D."/>
            <person name="Mao Y."/>
        </authorList>
    </citation>
    <scope>NUCLEOTIDE SEQUENCE</scope>
    <source>
        <tissue evidence="1">Gametophyte</tissue>
    </source>
</reference>
<sequence>MLGLIARRMAGRFSPPPDSLLRGSSLVTLGFTSFPVPQPCMSVGGVGVGGASLAVTRRSSGAQCWVLGMPAGRVSLLGRSSGLSGGGASGTCRRAASPMLCAPLSSASGSDGPVPVSSVDPVRGLYVGDREALPPLEYPDHPAKLKGPHKPVIVKGALRRFLGQDVSTRPAITRFISNYVRARHLRLQDDKTKFRPDADLRAVLGVEECTFLQIVKYISPHLTKIDLEDDAERLLQEFVSSVYGEGPSPNELSPGQRPSKQRQHSRSPAEVVKWCYGEDQIVTLRRQNGFFVDKTRYVVMMENDASPHLVLLRPGRSGKSLLTSQMQVYHDIHTTQELFDEVFLNWDGSPTDAYVQSSGGTAAGARAYCVLPLDFSIQVQSGPGAPPLCKLFRDVLNEAMLGFMDKYGVHVSQWREDNADANLKALTRSVGAAGHQLLVLVDEYDRTFNQLMREDPNAYQDAVAPAHDRRPAGFLRAFYLTLKSLPKLISTRVRSFTTGIAPVALTDSSGWNVAWPLTHSPAYAECCGFTEADVERGLSQVGLTEAERIPTLRLMRKFYNGYKFHPKSQPLYLAAYVIYFFKMLQGDGERRAVILEERHESMDAELEHYMKDDNVSLSHNVTSVLRSSSRAGVVALQDAFQASKELTVRTRQLESPFTLAELTPSTSASRDVVRVPALDAYTDASTSLAYERALALLFYHGILSVRELKNNGALTVLNPPNLLACLDHFTRLEMALASDICFLERLIETPSSRDVTLLVDAVLHGWDSGALAMDRLFSETCLSSAMEAAVGGWLRTQPAVNAVLTTGRGHPLNVGGGRPGFYDLMLQNKSGSSRLLLELKVVRVNGILYDDDELNEAAKRSGDFVDAKVDRYINSLSYEEKLNLRLNRDFLYGGNRVCVTVRDLLERALKQVASYHRAVGQPVRSFVVMLVGTRALVAEYVDDETSA</sequence>
<dbReference type="EMBL" id="CM020620">
    <property type="protein sequence ID" value="KAK1868716.1"/>
    <property type="molecule type" value="Genomic_DNA"/>
</dbReference>
<comment type="caution">
    <text evidence="1">The sequence shown here is derived from an EMBL/GenBank/DDBJ whole genome shotgun (WGS) entry which is preliminary data.</text>
</comment>
<protein>
    <submittedName>
        <fullName evidence="1">Uncharacterized protein</fullName>
    </submittedName>
</protein>
<keyword evidence="2" id="KW-1185">Reference proteome</keyword>
<accession>A0ACC3CG16</accession>
<organism evidence="1 2">
    <name type="scientific">Pyropia yezoensis</name>
    <name type="common">Susabi-nori</name>
    <name type="synonym">Porphyra yezoensis</name>
    <dbReference type="NCBI Taxonomy" id="2788"/>
    <lineage>
        <taxon>Eukaryota</taxon>
        <taxon>Rhodophyta</taxon>
        <taxon>Bangiophyceae</taxon>
        <taxon>Bangiales</taxon>
        <taxon>Bangiaceae</taxon>
        <taxon>Pyropia</taxon>
    </lineage>
</organism>
<evidence type="ECO:0000313" key="1">
    <source>
        <dbReference type="EMBL" id="KAK1868716.1"/>
    </source>
</evidence>
<evidence type="ECO:0000313" key="2">
    <source>
        <dbReference type="Proteomes" id="UP000798662"/>
    </source>
</evidence>
<dbReference type="Proteomes" id="UP000798662">
    <property type="component" value="Chromosome 3"/>
</dbReference>
<name>A0ACC3CG16_PYRYE</name>
<gene>
    <name evidence="1" type="ORF">I4F81_011198</name>
</gene>